<evidence type="ECO:0000313" key="2">
    <source>
        <dbReference type="Proteomes" id="UP001142393"/>
    </source>
</evidence>
<sequence>MKKAKTIVSYPHTCSVFSFSRLAYFTFNKQCSILRVQSKRLCLMFFLQFLRLFLVLLFHSCCCHHRRCPKYTRIYQRLIRVQLRILFWNGQGHQLTESLSTDPLSSFSSPACTGIRNCVNHVTGNSANGVSGSAIERGLQRSGSPLKKSGASKLGQVRKKCRSPFPFHTGDIHWDPRNIKQLLACVPDSYDYSCTGVSSINSSDAAKSTSTTSLLINFTAIDNTNSLVAIEFE</sequence>
<dbReference type="Proteomes" id="UP001142393">
    <property type="component" value="Unassembled WGS sequence"/>
</dbReference>
<gene>
    <name evidence="1" type="ORF">DFH05DRAFT_704042</name>
</gene>
<dbReference type="AlphaFoldDB" id="A0A9W8P9L2"/>
<evidence type="ECO:0000313" key="1">
    <source>
        <dbReference type="EMBL" id="KAJ3749673.1"/>
    </source>
</evidence>
<reference evidence="1 2" key="1">
    <citation type="journal article" date="2023" name="Proc. Natl. Acad. Sci. U.S.A.">
        <title>A global phylogenomic analysis of the shiitake genus Lentinula.</title>
        <authorList>
            <person name="Sierra-Patev S."/>
            <person name="Min B."/>
            <person name="Naranjo-Ortiz M."/>
            <person name="Looney B."/>
            <person name="Konkel Z."/>
            <person name="Slot J.C."/>
            <person name="Sakamoto Y."/>
            <person name="Steenwyk J.L."/>
            <person name="Rokas A."/>
            <person name="Carro J."/>
            <person name="Camarero S."/>
            <person name="Ferreira P."/>
            <person name="Molpeceres G."/>
            <person name="Ruiz-Duenas F.J."/>
            <person name="Serrano A."/>
            <person name="Henrissat B."/>
            <person name="Drula E."/>
            <person name="Hughes K.W."/>
            <person name="Mata J.L."/>
            <person name="Ishikawa N.K."/>
            <person name="Vargas-Isla R."/>
            <person name="Ushijima S."/>
            <person name="Smith C.A."/>
            <person name="Donoghue J."/>
            <person name="Ahrendt S."/>
            <person name="Andreopoulos W."/>
            <person name="He G."/>
            <person name="LaButti K."/>
            <person name="Lipzen A."/>
            <person name="Ng V."/>
            <person name="Riley R."/>
            <person name="Sandor L."/>
            <person name="Barry K."/>
            <person name="Martinez A.T."/>
            <person name="Xiao Y."/>
            <person name="Gibbons J.G."/>
            <person name="Terashima K."/>
            <person name="Grigoriev I.V."/>
            <person name="Hibbett D."/>
        </authorList>
    </citation>
    <scope>NUCLEOTIDE SEQUENCE [LARGE SCALE GENOMIC DNA]</scope>
    <source>
        <strain evidence="1 2">TFB7810</strain>
    </source>
</reference>
<name>A0A9W8P9L2_9AGAR</name>
<proteinExistence type="predicted"/>
<keyword evidence="2" id="KW-1185">Reference proteome</keyword>
<protein>
    <submittedName>
        <fullName evidence="1">Uncharacterized protein</fullName>
    </submittedName>
</protein>
<accession>A0A9W8P9L2</accession>
<dbReference type="EMBL" id="JANVFU010000002">
    <property type="protein sequence ID" value="KAJ3749673.1"/>
    <property type="molecule type" value="Genomic_DNA"/>
</dbReference>
<organism evidence="1 2">
    <name type="scientific">Lentinula detonsa</name>
    <dbReference type="NCBI Taxonomy" id="2804962"/>
    <lineage>
        <taxon>Eukaryota</taxon>
        <taxon>Fungi</taxon>
        <taxon>Dikarya</taxon>
        <taxon>Basidiomycota</taxon>
        <taxon>Agaricomycotina</taxon>
        <taxon>Agaricomycetes</taxon>
        <taxon>Agaricomycetidae</taxon>
        <taxon>Agaricales</taxon>
        <taxon>Marasmiineae</taxon>
        <taxon>Omphalotaceae</taxon>
        <taxon>Lentinula</taxon>
    </lineage>
</organism>
<comment type="caution">
    <text evidence="1">The sequence shown here is derived from an EMBL/GenBank/DDBJ whole genome shotgun (WGS) entry which is preliminary data.</text>
</comment>